<evidence type="ECO:0000256" key="3">
    <source>
        <dbReference type="ARBA" id="ARBA00023163"/>
    </source>
</evidence>
<evidence type="ECO:0000256" key="2">
    <source>
        <dbReference type="ARBA" id="ARBA00023125"/>
    </source>
</evidence>
<dbReference type="InterPro" id="IPR045981">
    <property type="entry name" value="DUF5937"/>
</dbReference>
<dbReference type="Pfam" id="PF01022">
    <property type="entry name" value="HTH_5"/>
    <property type="match status" value="1"/>
</dbReference>
<dbReference type="RefSeq" id="WP_242711524.1">
    <property type="nucleotide sequence ID" value="NZ_JALDAX010000011.1"/>
</dbReference>
<accession>A0ABS9XPK5</accession>
<dbReference type="InterPro" id="IPR036390">
    <property type="entry name" value="WH_DNA-bd_sf"/>
</dbReference>
<dbReference type="InterPro" id="IPR012318">
    <property type="entry name" value="HTH_CRP"/>
</dbReference>
<dbReference type="InterPro" id="IPR011991">
    <property type="entry name" value="ArsR-like_HTH"/>
</dbReference>
<dbReference type="SUPFAM" id="SSF46785">
    <property type="entry name" value="Winged helix' DNA-binding domain"/>
    <property type="match status" value="1"/>
</dbReference>
<evidence type="ECO:0000256" key="1">
    <source>
        <dbReference type="ARBA" id="ARBA00023015"/>
    </source>
</evidence>
<dbReference type="Pfam" id="PF19361">
    <property type="entry name" value="DUF5937"/>
    <property type="match status" value="1"/>
</dbReference>
<dbReference type="InterPro" id="IPR036388">
    <property type="entry name" value="WH-like_DNA-bd_sf"/>
</dbReference>
<keyword evidence="2" id="KW-0238">DNA-binding</keyword>
<dbReference type="InterPro" id="IPR051011">
    <property type="entry name" value="Metal_resp_trans_reg"/>
</dbReference>
<comment type="caution">
    <text evidence="5">The sequence shown here is derived from an EMBL/GenBank/DDBJ whole genome shotgun (WGS) entry which is preliminary data.</text>
</comment>
<reference evidence="5" key="1">
    <citation type="submission" date="2022-03" db="EMBL/GenBank/DDBJ databases">
        <title>Streptomyces 7R015 and 7R016 isolated from Barleria lupulina in Thailand.</title>
        <authorList>
            <person name="Kanchanasin P."/>
            <person name="Phongsopitanun W."/>
            <person name="Tanasupawat S."/>
        </authorList>
    </citation>
    <scope>NUCLEOTIDE SEQUENCE</scope>
    <source>
        <strain evidence="5">7R016</strain>
    </source>
</reference>
<keyword evidence="6" id="KW-1185">Reference proteome</keyword>
<sequence>MPLTLHLGAADLTRCRFAISPLCQTHEALRMLRRPARHGYHRAWLRRLGRTLTGLDLSDLWLFVPHPGGYTPDFLGPPPDEPYLSIDDELARMRATDPELAREEMARSLACTPGLAASPQGRAALDDPARTVRRLADLTELAWHTLLAPDWPRHRAVLAADIAHRSRQAADGGLDALLGGLHPAIGWTGRRLVLHRTGDHAEAQRPDGRGILLMPSVFAWPDVISGFARPWQPTVIYPARGMGRLHSTPAPRPSEALARLLGAQRAALLSDLTLPAATTELAARHGLAPSTVSSHLTALRTAGLLVSRRQGYFVLYERTALGDGLVAGG</sequence>
<dbReference type="PANTHER" id="PTHR43132">
    <property type="entry name" value="ARSENICAL RESISTANCE OPERON REPRESSOR ARSR-RELATED"/>
    <property type="match status" value="1"/>
</dbReference>
<dbReference type="EMBL" id="JALDAX010000011">
    <property type="protein sequence ID" value="MCI3243276.1"/>
    <property type="molecule type" value="Genomic_DNA"/>
</dbReference>
<dbReference type="SMART" id="SM00419">
    <property type="entry name" value="HTH_CRP"/>
    <property type="match status" value="1"/>
</dbReference>
<dbReference type="CDD" id="cd00090">
    <property type="entry name" value="HTH_ARSR"/>
    <property type="match status" value="1"/>
</dbReference>
<evidence type="ECO:0000313" key="5">
    <source>
        <dbReference type="EMBL" id="MCI3243276.1"/>
    </source>
</evidence>
<dbReference type="Gene3D" id="1.10.10.10">
    <property type="entry name" value="Winged helix-like DNA-binding domain superfamily/Winged helix DNA-binding domain"/>
    <property type="match status" value="1"/>
</dbReference>
<organism evidence="5 6">
    <name type="scientific">Streptomyces spinosisporus</name>
    <dbReference type="NCBI Taxonomy" id="2927582"/>
    <lineage>
        <taxon>Bacteria</taxon>
        <taxon>Bacillati</taxon>
        <taxon>Actinomycetota</taxon>
        <taxon>Actinomycetes</taxon>
        <taxon>Kitasatosporales</taxon>
        <taxon>Streptomycetaceae</taxon>
        <taxon>Streptomyces</taxon>
    </lineage>
</organism>
<gene>
    <name evidence="5" type="ORF">MQN93_26470</name>
</gene>
<keyword evidence="3" id="KW-0804">Transcription</keyword>
<evidence type="ECO:0000313" key="6">
    <source>
        <dbReference type="Proteomes" id="UP001165270"/>
    </source>
</evidence>
<evidence type="ECO:0000259" key="4">
    <source>
        <dbReference type="SMART" id="SM00419"/>
    </source>
</evidence>
<dbReference type="InterPro" id="IPR001845">
    <property type="entry name" value="HTH_ArsR_DNA-bd_dom"/>
</dbReference>
<keyword evidence="1" id="KW-0805">Transcription regulation</keyword>
<protein>
    <submittedName>
        <fullName evidence="5">Helix-turn-helix domain-containing protein</fullName>
    </submittedName>
</protein>
<name>A0ABS9XPK5_9ACTN</name>
<proteinExistence type="predicted"/>
<dbReference type="PANTHER" id="PTHR43132:SF8">
    <property type="entry name" value="HTH-TYPE TRANSCRIPTIONAL REGULATOR KMTR"/>
    <property type="match status" value="1"/>
</dbReference>
<dbReference type="Proteomes" id="UP001165270">
    <property type="component" value="Unassembled WGS sequence"/>
</dbReference>
<feature type="domain" description="HTH crp-type" evidence="4">
    <location>
        <begin position="268"/>
        <end position="317"/>
    </location>
</feature>